<accession>A0A9D4V3I8</accession>
<name>A0A9D4V3I8_ADICA</name>
<dbReference type="AlphaFoldDB" id="A0A9D4V3I8"/>
<protein>
    <submittedName>
        <fullName evidence="2">Uncharacterized protein</fullName>
    </submittedName>
</protein>
<comment type="caution">
    <text evidence="2">The sequence shown here is derived from an EMBL/GenBank/DDBJ whole genome shotgun (WGS) entry which is preliminary data.</text>
</comment>
<evidence type="ECO:0000313" key="2">
    <source>
        <dbReference type="EMBL" id="KAI5078297.1"/>
    </source>
</evidence>
<keyword evidence="3" id="KW-1185">Reference proteome</keyword>
<gene>
    <name evidence="2" type="ORF">GOP47_0005968</name>
</gene>
<reference evidence="2" key="1">
    <citation type="submission" date="2021-01" db="EMBL/GenBank/DDBJ databases">
        <title>Adiantum capillus-veneris genome.</title>
        <authorList>
            <person name="Fang Y."/>
            <person name="Liao Q."/>
        </authorList>
    </citation>
    <scope>NUCLEOTIDE SEQUENCE</scope>
    <source>
        <strain evidence="2">H3</strain>
        <tissue evidence="2">Leaf</tissue>
    </source>
</reference>
<dbReference type="Proteomes" id="UP000886520">
    <property type="component" value="Chromosome 6"/>
</dbReference>
<proteinExistence type="predicted"/>
<organism evidence="2 3">
    <name type="scientific">Adiantum capillus-veneris</name>
    <name type="common">Maidenhair fern</name>
    <dbReference type="NCBI Taxonomy" id="13818"/>
    <lineage>
        <taxon>Eukaryota</taxon>
        <taxon>Viridiplantae</taxon>
        <taxon>Streptophyta</taxon>
        <taxon>Embryophyta</taxon>
        <taxon>Tracheophyta</taxon>
        <taxon>Polypodiopsida</taxon>
        <taxon>Polypodiidae</taxon>
        <taxon>Polypodiales</taxon>
        <taxon>Pteridineae</taxon>
        <taxon>Pteridaceae</taxon>
        <taxon>Vittarioideae</taxon>
        <taxon>Adiantum</taxon>
    </lineage>
</organism>
<sequence length="68" mass="7849">KTRARNAHMSEQVIIDIESSEEEKDHATKGTHETNDYVEILLYLPSDDREGEERDEGRGERSCHKGYS</sequence>
<dbReference type="EMBL" id="JABFUD020000006">
    <property type="protein sequence ID" value="KAI5078297.1"/>
    <property type="molecule type" value="Genomic_DNA"/>
</dbReference>
<evidence type="ECO:0000313" key="3">
    <source>
        <dbReference type="Proteomes" id="UP000886520"/>
    </source>
</evidence>
<feature type="compositionally biased region" description="Basic and acidic residues" evidence="1">
    <location>
        <begin position="46"/>
        <end position="68"/>
    </location>
</feature>
<evidence type="ECO:0000256" key="1">
    <source>
        <dbReference type="SAM" id="MobiDB-lite"/>
    </source>
</evidence>
<feature type="region of interest" description="Disordered" evidence="1">
    <location>
        <begin position="44"/>
        <end position="68"/>
    </location>
</feature>
<feature type="non-terminal residue" evidence="2">
    <location>
        <position position="1"/>
    </location>
</feature>